<dbReference type="GO" id="GO:0003866">
    <property type="term" value="F:3-phosphoshikimate 1-carboxyvinyltransferase activity"/>
    <property type="evidence" value="ECO:0007669"/>
    <property type="project" value="UniProtKB-UniRule"/>
</dbReference>
<feature type="active site" description="Proton acceptor" evidence="8">
    <location>
        <position position="314"/>
    </location>
</feature>
<sequence>MNLVARPCRALTGEVSIPGDKSCSHRALILGAIADGKTRIRGLLESSDVLSTIAALRALGVQIEKCGKGEWVVNGGQWSTPADAVDCGNSGTSARLLIGALSSMPGVSATVTGDSSLSSRPMARLTGPLVQMGARIDGGDRLPLSVHGGRLGGIEHRNVPPSAQVKSAVLIAGLSTNAPVRIVEPVPSRDHTEIMLAAFGCPVSVDDTPGGWVITLGNQRRLLGCDLTIGADPSSAAFPLVAAAIAPGSDVLVRGMLVNPLRTGLYETLESMGADIELSNERIQSGEIVADIRLRYAPLRACHVRADRISAMIDEIPALSVACAFADGESVIEGLSELRVKESDRLGRIVAGLTACGVVALADGDALRIFGRGRARGGARITTHGDHRIAMAFLMLGLGASNPVEVDEAAMIATSFPDFTDTMRGIGADIE</sequence>
<dbReference type="GO" id="GO:0009423">
    <property type="term" value="P:chorismate biosynthetic process"/>
    <property type="evidence" value="ECO:0007669"/>
    <property type="project" value="UniProtKB-UniRule"/>
</dbReference>
<dbReference type="GO" id="GO:0008652">
    <property type="term" value="P:amino acid biosynthetic process"/>
    <property type="evidence" value="ECO:0007669"/>
    <property type="project" value="UniProtKB-KW"/>
</dbReference>
<evidence type="ECO:0000256" key="4">
    <source>
        <dbReference type="ARBA" id="ARBA00022605"/>
    </source>
</evidence>
<evidence type="ECO:0000256" key="3">
    <source>
        <dbReference type="ARBA" id="ARBA00022490"/>
    </source>
</evidence>
<organism evidence="10 11">
    <name type="scientific">Sphingomonas edaphi</name>
    <dbReference type="NCBI Taxonomy" id="2315689"/>
    <lineage>
        <taxon>Bacteria</taxon>
        <taxon>Pseudomonadati</taxon>
        <taxon>Pseudomonadota</taxon>
        <taxon>Alphaproteobacteria</taxon>
        <taxon>Sphingomonadales</taxon>
        <taxon>Sphingomonadaceae</taxon>
        <taxon>Sphingomonas</taxon>
    </lineage>
</organism>
<dbReference type="RefSeq" id="WP_119533837.1">
    <property type="nucleotide sequence ID" value="NZ_QXTF01000005.1"/>
</dbReference>
<dbReference type="PANTHER" id="PTHR21090:SF5">
    <property type="entry name" value="PENTAFUNCTIONAL AROM POLYPEPTIDE"/>
    <property type="match status" value="1"/>
</dbReference>
<evidence type="ECO:0000256" key="8">
    <source>
        <dbReference type="HAMAP-Rule" id="MF_00210"/>
    </source>
</evidence>
<feature type="binding site" evidence="8">
    <location>
        <position position="341"/>
    </location>
    <ligand>
        <name>3-phosphoshikimate</name>
        <dbReference type="ChEBI" id="CHEBI:145989"/>
    </ligand>
</feature>
<dbReference type="GO" id="GO:0009073">
    <property type="term" value="P:aromatic amino acid family biosynthetic process"/>
    <property type="evidence" value="ECO:0007669"/>
    <property type="project" value="UniProtKB-KW"/>
</dbReference>
<evidence type="ECO:0000256" key="1">
    <source>
        <dbReference type="ARBA" id="ARBA00004811"/>
    </source>
</evidence>
<dbReference type="GO" id="GO:0005737">
    <property type="term" value="C:cytoplasm"/>
    <property type="evidence" value="ECO:0007669"/>
    <property type="project" value="UniProtKB-SubCell"/>
</dbReference>
<keyword evidence="4 8" id="KW-0028">Amino-acid biosynthesis</keyword>
<dbReference type="NCBIfam" id="TIGR01356">
    <property type="entry name" value="aroA"/>
    <property type="match status" value="1"/>
</dbReference>
<dbReference type="InterPro" id="IPR001986">
    <property type="entry name" value="Enolpyruvate_Tfrase_dom"/>
</dbReference>
<dbReference type="PIRSF" id="PIRSF000505">
    <property type="entry name" value="EPSPS"/>
    <property type="match status" value="1"/>
</dbReference>
<feature type="binding site" evidence="8">
    <location>
        <position position="164"/>
    </location>
    <ligand>
        <name>3-phosphoshikimate</name>
        <dbReference type="ChEBI" id="CHEBI:145989"/>
    </ligand>
</feature>
<keyword evidence="6 8" id="KW-0057">Aromatic amino acid biosynthesis</keyword>
<comment type="pathway">
    <text evidence="1 8">Metabolic intermediate biosynthesis; chorismate biosynthesis; chorismate from D-erythrose 4-phosphate and phosphoenolpyruvate: step 6/7.</text>
</comment>
<dbReference type="PANTHER" id="PTHR21090">
    <property type="entry name" value="AROM/DEHYDROQUINATE SYNTHASE"/>
    <property type="match status" value="1"/>
</dbReference>
<dbReference type="HAMAP" id="MF_00210">
    <property type="entry name" value="EPSP_synth"/>
    <property type="match status" value="1"/>
</dbReference>
<evidence type="ECO:0000313" key="11">
    <source>
        <dbReference type="Proteomes" id="UP000285023"/>
    </source>
</evidence>
<dbReference type="InterPro" id="IPR006264">
    <property type="entry name" value="EPSP_synthase"/>
</dbReference>
<feature type="binding site" evidence="8">
    <location>
        <position position="21"/>
    </location>
    <ligand>
        <name>3-phosphoshikimate</name>
        <dbReference type="ChEBI" id="CHEBI:145989"/>
    </ligand>
</feature>
<feature type="binding site" evidence="8">
    <location>
        <position position="91"/>
    </location>
    <ligand>
        <name>phosphoenolpyruvate</name>
        <dbReference type="ChEBI" id="CHEBI:58702"/>
    </ligand>
</feature>
<comment type="caution">
    <text evidence="8">Lacks conserved residue(s) required for the propagation of feature annotation.</text>
</comment>
<dbReference type="OrthoDB" id="9809920at2"/>
<proteinExistence type="inferred from homology"/>
<evidence type="ECO:0000256" key="6">
    <source>
        <dbReference type="ARBA" id="ARBA00023141"/>
    </source>
</evidence>
<comment type="subcellular location">
    <subcellularLocation>
        <location evidence="8">Cytoplasm</location>
    </subcellularLocation>
</comment>
<feature type="domain" description="Enolpyruvate transferase" evidence="9">
    <location>
        <begin position="8"/>
        <end position="423"/>
    </location>
</feature>
<feature type="binding site" evidence="8">
    <location>
        <position position="164"/>
    </location>
    <ligand>
        <name>phosphoenolpyruvate</name>
        <dbReference type="ChEBI" id="CHEBI:58702"/>
    </ligand>
</feature>
<dbReference type="SUPFAM" id="SSF55205">
    <property type="entry name" value="EPT/RTPC-like"/>
    <property type="match status" value="1"/>
</dbReference>
<feature type="binding site" evidence="8">
    <location>
        <position position="388"/>
    </location>
    <ligand>
        <name>phosphoenolpyruvate</name>
        <dbReference type="ChEBI" id="CHEBI:58702"/>
    </ligand>
</feature>
<dbReference type="AlphaFoldDB" id="A0A418PXV9"/>
<dbReference type="Proteomes" id="UP000285023">
    <property type="component" value="Unassembled WGS sequence"/>
</dbReference>
<evidence type="ECO:0000259" key="9">
    <source>
        <dbReference type="Pfam" id="PF00275"/>
    </source>
</evidence>
<evidence type="ECO:0000256" key="2">
    <source>
        <dbReference type="ARBA" id="ARBA00009948"/>
    </source>
</evidence>
<dbReference type="Gene3D" id="3.65.10.10">
    <property type="entry name" value="Enolpyruvate transferase domain"/>
    <property type="match status" value="2"/>
</dbReference>
<keyword evidence="3 8" id="KW-0963">Cytoplasm</keyword>
<dbReference type="Pfam" id="PF00275">
    <property type="entry name" value="EPSP_synthase"/>
    <property type="match status" value="1"/>
</dbReference>
<feature type="binding site" evidence="8">
    <location>
        <position position="162"/>
    </location>
    <ligand>
        <name>3-phosphoshikimate</name>
        <dbReference type="ChEBI" id="CHEBI:145989"/>
    </ligand>
</feature>
<dbReference type="PROSITE" id="PS00104">
    <property type="entry name" value="EPSP_SYNTHASE_1"/>
    <property type="match status" value="1"/>
</dbReference>
<evidence type="ECO:0000256" key="5">
    <source>
        <dbReference type="ARBA" id="ARBA00022679"/>
    </source>
</evidence>
<evidence type="ECO:0000256" key="7">
    <source>
        <dbReference type="ARBA" id="ARBA00044633"/>
    </source>
</evidence>
<feature type="binding site" evidence="8">
    <location>
        <position position="314"/>
    </location>
    <ligand>
        <name>3-phosphoshikimate</name>
        <dbReference type="ChEBI" id="CHEBI:145989"/>
    </ligand>
</feature>
<dbReference type="FunFam" id="3.65.10.10:FF:000005">
    <property type="entry name" value="3-phosphoshikimate 1-carboxyvinyltransferase"/>
    <property type="match status" value="1"/>
</dbReference>
<feature type="binding site" evidence="8">
    <location>
        <position position="22"/>
    </location>
    <ligand>
        <name>3-phosphoshikimate</name>
        <dbReference type="ChEBI" id="CHEBI:145989"/>
    </ligand>
</feature>
<dbReference type="InterPro" id="IPR013792">
    <property type="entry name" value="RNA3'P_cycl/enolpyr_Trfase_a/b"/>
</dbReference>
<feature type="binding site" evidence="8">
    <location>
        <position position="21"/>
    </location>
    <ligand>
        <name>phosphoenolpyruvate</name>
        <dbReference type="ChEBI" id="CHEBI:58702"/>
    </ligand>
</feature>
<dbReference type="EMBL" id="QXTF01000005">
    <property type="protein sequence ID" value="RIX26820.1"/>
    <property type="molecule type" value="Genomic_DNA"/>
</dbReference>
<dbReference type="InterPro" id="IPR023193">
    <property type="entry name" value="EPSP_synthase_CS"/>
</dbReference>
<comment type="subunit">
    <text evidence="8">Monomer.</text>
</comment>
<accession>A0A418PXV9</accession>
<reference evidence="10 11" key="1">
    <citation type="submission" date="2018-09" db="EMBL/GenBank/DDBJ databases">
        <title>Sphingomonas sp. DAC4.</title>
        <authorList>
            <person name="Seo T."/>
        </authorList>
    </citation>
    <scope>NUCLEOTIDE SEQUENCE [LARGE SCALE GENOMIC DNA]</scope>
    <source>
        <strain evidence="10 11">DAC4</strain>
    </source>
</reference>
<name>A0A418PXV9_9SPHN</name>
<feature type="binding site" evidence="8">
    <location>
        <position position="345"/>
    </location>
    <ligand>
        <name>phosphoenolpyruvate</name>
        <dbReference type="ChEBI" id="CHEBI:58702"/>
    </ligand>
</feature>
<dbReference type="InterPro" id="IPR036968">
    <property type="entry name" value="Enolpyruvate_Tfrase_sf"/>
</dbReference>
<comment type="function">
    <text evidence="8">Catalyzes the transfer of the enolpyruvyl moiety of phosphoenolpyruvate (PEP) to the 5-hydroxyl of shikimate-3-phosphate (S3P) to produce enolpyruvyl shikimate-3-phosphate and inorganic phosphate.</text>
</comment>
<gene>
    <name evidence="8 10" type="primary">aroA</name>
    <name evidence="10" type="ORF">D3M59_11555</name>
</gene>
<dbReference type="CDD" id="cd01556">
    <property type="entry name" value="EPSP_synthase"/>
    <property type="match status" value="1"/>
</dbReference>
<dbReference type="UniPathway" id="UPA00053">
    <property type="reaction ID" value="UER00089"/>
</dbReference>
<comment type="similarity">
    <text evidence="2 8">Belongs to the EPSP synthase family.</text>
</comment>
<feature type="binding site" evidence="8">
    <location>
        <position position="120"/>
    </location>
    <ligand>
        <name>phosphoenolpyruvate</name>
        <dbReference type="ChEBI" id="CHEBI:58702"/>
    </ligand>
</feature>
<keyword evidence="5 8" id="KW-0808">Transferase</keyword>
<evidence type="ECO:0000313" key="10">
    <source>
        <dbReference type="EMBL" id="RIX26820.1"/>
    </source>
</evidence>
<keyword evidence="11" id="KW-1185">Reference proteome</keyword>
<comment type="caution">
    <text evidence="10">The sequence shown here is derived from an EMBL/GenBank/DDBJ whole genome shotgun (WGS) entry which is preliminary data.</text>
</comment>
<protein>
    <recommendedName>
        <fullName evidence="8">3-phosphoshikimate 1-carboxyvinyltransferase</fullName>
        <ecNumber evidence="8">2.5.1.19</ecNumber>
    </recommendedName>
    <alternativeName>
        <fullName evidence="8">5-enolpyruvylshikimate-3-phosphate synthase</fullName>
        <shortName evidence="8">EPSP synthase</shortName>
        <shortName evidence="8">EPSPS</shortName>
    </alternativeName>
</protein>
<comment type="catalytic activity">
    <reaction evidence="7">
        <text>3-phosphoshikimate + phosphoenolpyruvate = 5-O-(1-carboxyvinyl)-3-phosphoshikimate + phosphate</text>
        <dbReference type="Rhea" id="RHEA:21256"/>
        <dbReference type="ChEBI" id="CHEBI:43474"/>
        <dbReference type="ChEBI" id="CHEBI:57701"/>
        <dbReference type="ChEBI" id="CHEBI:58702"/>
        <dbReference type="ChEBI" id="CHEBI:145989"/>
        <dbReference type="EC" id="2.5.1.19"/>
    </reaction>
    <physiologicalReaction direction="left-to-right" evidence="7">
        <dbReference type="Rhea" id="RHEA:21257"/>
    </physiologicalReaction>
</comment>
<dbReference type="EC" id="2.5.1.19" evidence="8"/>
<feature type="binding site" evidence="8">
    <location>
        <position position="26"/>
    </location>
    <ligand>
        <name>3-phosphoshikimate</name>
        <dbReference type="ChEBI" id="CHEBI:145989"/>
    </ligand>
</feature>